<proteinExistence type="predicted"/>
<dbReference type="Pfam" id="PF06568">
    <property type="entry name" value="YjiS-like"/>
    <property type="match status" value="1"/>
</dbReference>
<protein>
    <submittedName>
        <fullName evidence="2">DUF1127 domain-containing protein</fullName>
    </submittedName>
</protein>
<feature type="domain" description="YjiS-like" evidence="1">
    <location>
        <begin position="30"/>
        <end position="63"/>
    </location>
</feature>
<reference evidence="2 3" key="1">
    <citation type="submission" date="2024-05" db="EMBL/GenBank/DDBJ databases">
        <authorList>
            <person name="Jiang F."/>
        </authorList>
    </citation>
    <scope>NUCLEOTIDE SEQUENCE [LARGE SCALE GENOMIC DNA]</scope>
    <source>
        <strain evidence="2 3">LZ166</strain>
    </source>
</reference>
<keyword evidence="3" id="KW-1185">Reference proteome</keyword>
<comment type="caution">
    <text evidence="2">The sequence shown here is derived from an EMBL/GenBank/DDBJ whole genome shotgun (WGS) entry which is preliminary data.</text>
</comment>
<name>A0ABV3SJ47_9HYPH</name>
<evidence type="ECO:0000313" key="2">
    <source>
        <dbReference type="EMBL" id="MEX0406800.1"/>
    </source>
</evidence>
<sequence length="80" mass="9028">MMNTIMNTYQQFAASPATISTANAILAGARMVQRCVRLHNDRAHLNELPDHMLRDIGITRSEIMSITSFHGRDASRRSRT</sequence>
<organism evidence="2 3">
    <name type="scientific">Aquibium pacificus</name>
    <dbReference type="NCBI Taxonomy" id="3153579"/>
    <lineage>
        <taxon>Bacteria</taxon>
        <taxon>Pseudomonadati</taxon>
        <taxon>Pseudomonadota</taxon>
        <taxon>Alphaproteobacteria</taxon>
        <taxon>Hyphomicrobiales</taxon>
        <taxon>Phyllobacteriaceae</taxon>
        <taxon>Aquibium</taxon>
    </lineage>
</organism>
<evidence type="ECO:0000259" key="1">
    <source>
        <dbReference type="Pfam" id="PF06568"/>
    </source>
</evidence>
<accession>A0ABV3SJ47</accession>
<dbReference type="EMBL" id="JBDPGJ010000003">
    <property type="protein sequence ID" value="MEX0406800.1"/>
    <property type="molecule type" value="Genomic_DNA"/>
</dbReference>
<dbReference type="InterPro" id="IPR009506">
    <property type="entry name" value="YjiS-like"/>
</dbReference>
<dbReference type="Proteomes" id="UP001556692">
    <property type="component" value="Unassembled WGS sequence"/>
</dbReference>
<gene>
    <name evidence="2" type="ORF">ABGN05_14120</name>
</gene>
<evidence type="ECO:0000313" key="3">
    <source>
        <dbReference type="Proteomes" id="UP001556692"/>
    </source>
</evidence>
<dbReference type="RefSeq" id="WP_367954682.1">
    <property type="nucleotide sequence ID" value="NZ_JBDPGJ010000003.1"/>
</dbReference>